<dbReference type="Proteomes" id="UP001337580">
    <property type="component" value="Chromosome"/>
</dbReference>
<reference evidence="2" key="1">
    <citation type="journal article" date="2023" name="ISME J.">
        <title>Emergence of putative energy parasites within Clostridia revealed by genome analysis of a novel endosymbiotic clade.</title>
        <authorList>
            <person name="Takahashi K."/>
            <person name="Kuwahara H."/>
            <person name="Horikawa Y."/>
            <person name="Izawa K."/>
            <person name="Kato D."/>
            <person name="Inagaki T."/>
            <person name="Yuki M."/>
            <person name="Ohkuma M."/>
            <person name="Hongoh Y."/>
        </authorList>
    </citation>
    <scope>NUCLEOTIDE SEQUENCE</scope>
    <source>
        <strain evidence="2">CfP3-15</strain>
    </source>
</reference>
<name>A0AA48KZG7_9FIRM</name>
<dbReference type="EMBL" id="AP027924">
    <property type="protein sequence ID" value="BED92279.1"/>
    <property type="molecule type" value="Genomic_DNA"/>
</dbReference>
<dbReference type="AlphaFoldDB" id="A0AA48KZG7"/>
<dbReference type="Pfam" id="PF02441">
    <property type="entry name" value="Flavoprotein"/>
    <property type="match status" value="1"/>
</dbReference>
<dbReference type="GO" id="GO:0003824">
    <property type="term" value="F:catalytic activity"/>
    <property type="evidence" value="ECO:0007669"/>
    <property type="project" value="InterPro"/>
</dbReference>
<dbReference type="KEGG" id="ips:CfP315_0893"/>
<organism evidence="2">
    <name type="scientific">Candidatus Improbicoccus pseudotrichonymphae</name>
    <dbReference type="NCBI Taxonomy" id="3033792"/>
    <lineage>
        <taxon>Bacteria</taxon>
        <taxon>Bacillati</taxon>
        <taxon>Bacillota</taxon>
        <taxon>Clostridia</taxon>
        <taxon>Candidatus Improbicoccus</taxon>
    </lineage>
</organism>
<dbReference type="Gene3D" id="3.40.50.1950">
    <property type="entry name" value="Flavin prenyltransferase-like"/>
    <property type="match status" value="1"/>
</dbReference>
<accession>A0AA48KZG7</accession>
<evidence type="ECO:0000259" key="1">
    <source>
        <dbReference type="Pfam" id="PF02441"/>
    </source>
</evidence>
<sequence>MKKLNLGYAMCASFCTISNSLEALKSISNKYNILPILSENLMKYDTRFGKAVDIRKKIEHITQRKSLLAIPEAEPIGPTNMTDIMIIAPCTGNTLAKINNAITDTVVTMAVKSHLRVTKSLVICFASNDALGFSFENIIRSMNMKNIFFVPMLQDSPKNKPNSLVADFNMIDETIEAALEGRQIRPIFKVTAA</sequence>
<proteinExistence type="predicted"/>
<evidence type="ECO:0000313" key="2">
    <source>
        <dbReference type="EMBL" id="BED92279.1"/>
    </source>
</evidence>
<dbReference type="SUPFAM" id="SSF52507">
    <property type="entry name" value="Homo-oligomeric flavin-containing Cys decarboxylases, HFCD"/>
    <property type="match status" value="1"/>
</dbReference>
<dbReference type="InterPro" id="IPR036551">
    <property type="entry name" value="Flavin_trans-like"/>
</dbReference>
<protein>
    <submittedName>
        <fullName evidence="2">Dipicolinate synthase subunit B</fullName>
    </submittedName>
</protein>
<gene>
    <name evidence="2" type="ORF">CfP315_0893</name>
</gene>
<feature type="domain" description="Flavoprotein" evidence="1">
    <location>
        <begin position="6"/>
        <end position="154"/>
    </location>
</feature>
<dbReference type="InterPro" id="IPR003382">
    <property type="entry name" value="Flavoprotein"/>
</dbReference>
<dbReference type="NCBIfam" id="NF006161">
    <property type="entry name" value="PRK08305.1"/>
    <property type="match status" value="1"/>
</dbReference>